<comment type="caution">
    <text evidence="4">The sequence shown here is derived from an EMBL/GenBank/DDBJ whole genome shotgun (WGS) entry which is preliminary data.</text>
</comment>
<dbReference type="Pfam" id="PF07883">
    <property type="entry name" value="Cupin_2"/>
    <property type="match status" value="1"/>
</dbReference>
<accession>A0A316D4E2</accession>
<feature type="domain" description="Cupin type-2" evidence="3">
    <location>
        <begin position="38"/>
        <end position="87"/>
    </location>
</feature>
<keyword evidence="5" id="KW-1185">Reference proteome</keyword>
<evidence type="ECO:0000259" key="3">
    <source>
        <dbReference type="Pfam" id="PF07883"/>
    </source>
</evidence>
<dbReference type="InterPro" id="IPR013096">
    <property type="entry name" value="Cupin_2"/>
</dbReference>
<protein>
    <recommendedName>
        <fullName evidence="3">Cupin type-2 domain-containing protein</fullName>
    </recommendedName>
</protein>
<feature type="compositionally biased region" description="Basic and acidic residues" evidence="2">
    <location>
        <begin position="34"/>
        <end position="48"/>
    </location>
</feature>
<sequence>MTTHFASPEIVRGSRVTLEEAVMATLPVTGSVEVQRDTPHREHPTHTHPVDETLLIIDGTITFTIGEQSWECDSGDRLLLPKGTLHSSVAGEQGCLYIIKLMESTPA</sequence>
<organism evidence="4 5">
    <name type="scientific">Tumebacillus permanentifrigoris</name>
    <dbReference type="NCBI Taxonomy" id="378543"/>
    <lineage>
        <taxon>Bacteria</taxon>
        <taxon>Bacillati</taxon>
        <taxon>Bacillota</taxon>
        <taxon>Bacilli</taxon>
        <taxon>Bacillales</taxon>
        <taxon>Alicyclobacillaceae</taxon>
        <taxon>Tumebacillus</taxon>
    </lineage>
</organism>
<dbReference type="Proteomes" id="UP000245634">
    <property type="component" value="Unassembled WGS sequence"/>
</dbReference>
<dbReference type="Gene3D" id="2.60.120.10">
    <property type="entry name" value="Jelly Rolls"/>
    <property type="match status" value="1"/>
</dbReference>
<reference evidence="4 5" key="1">
    <citation type="submission" date="2018-05" db="EMBL/GenBank/DDBJ databases">
        <title>Genomic Encyclopedia of Type Strains, Phase IV (KMG-IV): sequencing the most valuable type-strain genomes for metagenomic binning, comparative biology and taxonomic classification.</title>
        <authorList>
            <person name="Goeker M."/>
        </authorList>
    </citation>
    <scope>NUCLEOTIDE SEQUENCE [LARGE SCALE GENOMIC DNA]</scope>
    <source>
        <strain evidence="4 5">DSM 18773</strain>
    </source>
</reference>
<dbReference type="EMBL" id="QGGL01000017">
    <property type="protein sequence ID" value="PWK07440.1"/>
    <property type="molecule type" value="Genomic_DNA"/>
</dbReference>
<evidence type="ECO:0000313" key="4">
    <source>
        <dbReference type="EMBL" id="PWK07440.1"/>
    </source>
</evidence>
<evidence type="ECO:0000256" key="1">
    <source>
        <dbReference type="ARBA" id="ARBA00023125"/>
    </source>
</evidence>
<name>A0A316D4E2_9BACL</name>
<gene>
    <name evidence="4" type="ORF">C7459_11738</name>
</gene>
<dbReference type="AlphaFoldDB" id="A0A316D4E2"/>
<dbReference type="SUPFAM" id="SSF51215">
    <property type="entry name" value="Regulatory protein AraC"/>
    <property type="match status" value="1"/>
</dbReference>
<proteinExistence type="predicted"/>
<dbReference type="InterPro" id="IPR014710">
    <property type="entry name" value="RmlC-like_jellyroll"/>
</dbReference>
<evidence type="ECO:0000313" key="5">
    <source>
        <dbReference type="Proteomes" id="UP000245634"/>
    </source>
</evidence>
<dbReference type="GO" id="GO:0003677">
    <property type="term" value="F:DNA binding"/>
    <property type="evidence" value="ECO:0007669"/>
    <property type="project" value="UniProtKB-KW"/>
</dbReference>
<feature type="region of interest" description="Disordered" evidence="2">
    <location>
        <begin position="29"/>
        <end position="48"/>
    </location>
</feature>
<dbReference type="InterPro" id="IPR037923">
    <property type="entry name" value="HTH-like"/>
</dbReference>
<dbReference type="RefSeq" id="WP_170119532.1">
    <property type="nucleotide sequence ID" value="NZ_QGGL01000017.1"/>
</dbReference>
<keyword evidence="1" id="KW-0238">DNA-binding</keyword>
<evidence type="ECO:0000256" key="2">
    <source>
        <dbReference type="SAM" id="MobiDB-lite"/>
    </source>
</evidence>